<sequence length="75" mass="8727">MQNDIYHTVITSPWTAFCGGNNEEEENETCVWFAEQGDVVAIRDTKHPDRPELRFTRAEVQAFVRGYARQHRLTS</sequence>
<name>A0A368T8I4_9ACTN</name>
<dbReference type="OrthoDB" id="3431811at2"/>
<evidence type="ECO:0000259" key="1">
    <source>
        <dbReference type="Pfam" id="PF04149"/>
    </source>
</evidence>
<comment type="caution">
    <text evidence="2">The sequence shown here is derived from an EMBL/GenBank/DDBJ whole genome shotgun (WGS) entry which is preliminary data.</text>
</comment>
<accession>A0A368T8I4</accession>
<evidence type="ECO:0000313" key="2">
    <source>
        <dbReference type="EMBL" id="RCV60655.1"/>
    </source>
</evidence>
<keyword evidence="3" id="KW-1185">Reference proteome</keyword>
<feature type="domain" description="DUF397" evidence="1">
    <location>
        <begin position="26"/>
        <end position="66"/>
    </location>
</feature>
<proteinExistence type="predicted"/>
<dbReference type="InterPro" id="IPR007278">
    <property type="entry name" value="DUF397"/>
</dbReference>
<dbReference type="Pfam" id="PF04149">
    <property type="entry name" value="DUF397"/>
    <property type="match status" value="1"/>
</dbReference>
<dbReference type="EMBL" id="QEIN01000036">
    <property type="protein sequence ID" value="RCV60655.1"/>
    <property type="molecule type" value="Genomic_DNA"/>
</dbReference>
<evidence type="ECO:0000313" key="3">
    <source>
        <dbReference type="Proteomes" id="UP000253318"/>
    </source>
</evidence>
<dbReference type="Proteomes" id="UP000253318">
    <property type="component" value="Unassembled WGS sequence"/>
</dbReference>
<gene>
    <name evidence="2" type="ORF">DEF24_06575</name>
</gene>
<protein>
    <submittedName>
        <fullName evidence="2">DUF397 domain-containing protein</fullName>
    </submittedName>
</protein>
<dbReference type="RefSeq" id="WP_114397823.1">
    <property type="nucleotide sequence ID" value="NZ_QEIM01000049.1"/>
</dbReference>
<dbReference type="AlphaFoldDB" id="A0A368T8I4"/>
<organism evidence="2 3">
    <name type="scientific">Marinitenerispora sediminis</name>
    <dbReference type="NCBI Taxonomy" id="1931232"/>
    <lineage>
        <taxon>Bacteria</taxon>
        <taxon>Bacillati</taxon>
        <taxon>Actinomycetota</taxon>
        <taxon>Actinomycetes</taxon>
        <taxon>Streptosporangiales</taxon>
        <taxon>Nocardiopsidaceae</taxon>
        <taxon>Marinitenerispora</taxon>
    </lineage>
</organism>
<reference evidence="2 3" key="1">
    <citation type="submission" date="2018-04" db="EMBL/GenBank/DDBJ databases">
        <title>Novel actinobacteria from marine sediment.</title>
        <authorList>
            <person name="Ng Z.Y."/>
            <person name="Tan G.Y.A."/>
        </authorList>
    </citation>
    <scope>NUCLEOTIDE SEQUENCE [LARGE SCALE GENOMIC DNA]</scope>
    <source>
        <strain evidence="2 3">TPS81</strain>
    </source>
</reference>